<evidence type="ECO:0000256" key="1">
    <source>
        <dbReference type="ARBA" id="ARBA00022448"/>
    </source>
</evidence>
<dbReference type="OrthoDB" id="9799337at2"/>
<organism evidence="5 6">
    <name type="scientific">Clostridium collagenovorans DSM 3089</name>
    <dbReference type="NCBI Taxonomy" id="1121306"/>
    <lineage>
        <taxon>Bacteria</taxon>
        <taxon>Bacillati</taxon>
        <taxon>Bacillota</taxon>
        <taxon>Clostridia</taxon>
        <taxon>Eubacteriales</taxon>
        <taxon>Clostridiaceae</taxon>
        <taxon>Clostridium</taxon>
    </lineage>
</organism>
<evidence type="ECO:0000256" key="3">
    <source>
        <dbReference type="ARBA" id="ARBA00022840"/>
    </source>
</evidence>
<accession>A0A1M5U6T5</accession>
<dbReference type="STRING" id="1121306.SAMN02745196_00867"/>
<gene>
    <name evidence="5" type="ORF">SAMN02745196_00867</name>
</gene>
<sequence>MKLNVEGLYVELDNKSIVENANLNVEKGEFVGLIGPNGSGKSTLLKTIYRIYKPAKGIMYIDNKNLNKISVKDMARELGVVGQFNNVAFDIKVQDMVLIGRSPHKSMLEMDTEEDYKITRESLEKVDMLEYANRSFSTLSGGEKQRVLLARALAQKVDLLILDEPTNHLDIKYQLQILKVVKSLGITVVMALHDLNLATAYCDRLYVMHKGKVAASGKPEEVLTKELIKEVYEVDCTIHKEETPIYITFRV</sequence>
<protein>
    <submittedName>
        <fullName evidence="5">Iron complex transport system ATP-binding protein</fullName>
    </submittedName>
</protein>
<dbReference type="Gene3D" id="3.40.50.300">
    <property type="entry name" value="P-loop containing nucleotide triphosphate hydrolases"/>
    <property type="match status" value="1"/>
</dbReference>
<evidence type="ECO:0000256" key="2">
    <source>
        <dbReference type="ARBA" id="ARBA00022741"/>
    </source>
</evidence>
<evidence type="ECO:0000313" key="5">
    <source>
        <dbReference type="EMBL" id="SHH58674.1"/>
    </source>
</evidence>
<evidence type="ECO:0000313" key="6">
    <source>
        <dbReference type="Proteomes" id="UP000184526"/>
    </source>
</evidence>
<dbReference type="SUPFAM" id="SSF52540">
    <property type="entry name" value="P-loop containing nucleoside triphosphate hydrolases"/>
    <property type="match status" value="1"/>
</dbReference>
<dbReference type="GO" id="GO:0005524">
    <property type="term" value="F:ATP binding"/>
    <property type="evidence" value="ECO:0007669"/>
    <property type="project" value="UniProtKB-KW"/>
</dbReference>
<dbReference type="FunFam" id="3.40.50.300:FF:000134">
    <property type="entry name" value="Iron-enterobactin ABC transporter ATP-binding protein"/>
    <property type="match status" value="1"/>
</dbReference>
<dbReference type="RefSeq" id="WP_072830389.1">
    <property type="nucleotide sequence ID" value="NZ_FQXP01000003.1"/>
</dbReference>
<dbReference type="PROSITE" id="PS50893">
    <property type="entry name" value="ABC_TRANSPORTER_2"/>
    <property type="match status" value="1"/>
</dbReference>
<dbReference type="GO" id="GO:0016887">
    <property type="term" value="F:ATP hydrolysis activity"/>
    <property type="evidence" value="ECO:0007669"/>
    <property type="project" value="InterPro"/>
</dbReference>
<dbReference type="PANTHER" id="PTHR42794:SF2">
    <property type="entry name" value="ABC TRANSPORTER ATP-BINDING PROTEIN"/>
    <property type="match status" value="1"/>
</dbReference>
<dbReference type="AlphaFoldDB" id="A0A1M5U6T5"/>
<keyword evidence="6" id="KW-1185">Reference proteome</keyword>
<feature type="domain" description="ABC transporter" evidence="4">
    <location>
        <begin position="3"/>
        <end position="235"/>
    </location>
</feature>
<name>A0A1M5U6T5_9CLOT</name>
<dbReference type="InterPro" id="IPR003439">
    <property type="entry name" value="ABC_transporter-like_ATP-bd"/>
</dbReference>
<keyword evidence="2" id="KW-0547">Nucleotide-binding</keyword>
<dbReference type="InterPro" id="IPR003593">
    <property type="entry name" value="AAA+_ATPase"/>
</dbReference>
<dbReference type="Pfam" id="PF00005">
    <property type="entry name" value="ABC_tran"/>
    <property type="match status" value="1"/>
</dbReference>
<dbReference type="PANTHER" id="PTHR42794">
    <property type="entry name" value="HEMIN IMPORT ATP-BINDING PROTEIN HMUV"/>
    <property type="match status" value="1"/>
</dbReference>
<dbReference type="EMBL" id="FQXP01000003">
    <property type="protein sequence ID" value="SHH58674.1"/>
    <property type="molecule type" value="Genomic_DNA"/>
</dbReference>
<proteinExistence type="predicted"/>
<keyword evidence="1" id="KW-0813">Transport</keyword>
<dbReference type="CDD" id="cd03214">
    <property type="entry name" value="ABC_Iron-Siderophores_B12_Hemin"/>
    <property type="match status" value="1"/>
</dbReference>
<dbReference type="PROSITE" id="PS00211">
    <property type="entry name" value="ABC_TRANSPORTER_1"/>
    <property type="match status" value="1"/>
</dbReference>
<dbReference type="InterPro" id="IPR017871">
    <property type="entry name" value="ABC_transporter-like_CS"/>
</dbReference>
<dbReference type="SMART" id="SM00382">
    <property type="entry name" value="AAA"/>
    <property type="match status" value="1"/>
</dbReference>
<dbReference type="InterPro" id="IPR027417">
    <property type="entry name" value="P-loop_NTPase"/>
</dbReference>
<keyword evidence="3 5" id="KW-0067">ATP-binding</keyword>
<dbReference type="Proteomes" id="UP000184526">
    <property type="component" value="Unassembled WGS sequence"/>
</dbReference>
<evidence type="ECO:0000259" key="4">
    <source>
        <dbReference type="PROSITE" id="PS50893"/>
    </source>
</evidence>
<reference evidence="5 6" key="1">
    <citation type="submission" date="2016-11" db="EMBL/GenBank/DDBJ databases">
        <authorList>
            <person name="Jaros S."/>
            <person name="Januszkiewicz K."/>
            <person name="Wedrychowicz H."/>
        </authorList>
    </citation>
    <scope>NUCLEOTIDE SEQUENCE [LARGE SCALE GENOMIC DNA]</scope>
    <source>
        <strain evidence="5 6">DSM 3089</strain>
    </source>
</reference>